<name>A0A9E2F500_PSYF1</name>
<dbReference type="Proteomes" id="UP000811545">
    <property type="component" value="Unassembled WGS sequence"/>
</dbReference>
<protein>
    <submittedName>
        <fullName evidence="1">Uncharacterized protein</fullName>
    </submittedName>
</protein>
<accession>A0A9E2F500</accession>
<evidence type="ECO:0000313" key="2">
    <source>
        <dbReference type="Proteomes" id="UP000811545"/>
    </source>
</evidence>
<proteinExistence type="predicted"/>
<reference evidence="1 2" key="1">
    <citation type="journal article" date="2021" name="bioRxiv">
        <title>Unique metabolic strategies in Hadean analogues reveal hints for primordial physiology.</title>
        <authorList>
            <person name="Nobu M.K."/>
            <person name="Nakai R."/>
            <person name="Tamazawa S."/>
            <person name="Mori H."/>
            <person name="Toyoda A."/>
            <person name="Ijiri A."/>
            <person name="Suzuki S."/>
            <person name="Kurokawa K."/>
            <person name="Kamagata Y."/>
            <person name="Tamaki H."/>
        </authorList>
    </citation>
    <scope>NUCLEOTIDE SEQUENCE [LARGE SCALE GENOMIC DNA]</scope>
    <source>
        <strain evidence="1">BS525</strain>
    </source>
</reference>
<evidence type="ECO:0000313" key="1">
    <source>
        <dbReference type="EMBL" id="MBT9145631.1"/>
    </source>
</evidence>
<comment type="caution">
    <text evidence="1">The sequence shown here is derived from an EMBL/GenBank/DDBJ whole genome shotgun (WGS) entry which is preliminary data.</text>
</comment>
<dbReference type="AlphaFoldDB" id="A0A9E2F500"/>
<gene>
    <name evidence="1" type="ORF">DDT42_01505</name>
</gene>
<dbReference type="EMBL" id="QLTW01000132">
    <property type="protein sequence ID" value="MBT9145631.1"/>
    <property type="molecule type" value="Genomic_DNA"/>
</dbReference>
<sequence length="73" mass="8228">MVKLYKVEKISITKFTSACNKYMAGGNYSIGKDYQNNYCLLGILIQKYDQPELQMVEDLGKALQAQGVKIAVF</sequence>
<organism evidence="1 2">
    <name type="scientific">Psychracetigena formicireducens</name>
    <dbReference type="NCBI Taxonomy" id="2986056"/>
    <lineage>
        <taxon>Bacteria</taxon>
        <taxon>Bacillati</taxon>
        <taxon>Candidatus Lithacetigenota</taxon>
        <taxon>Candidatus Psychracetigena</taxon>
    </lineage>
</organism>